<name>A0A4Q9KMT1_PROTD</name>
<dbReference type="InterPro" id="IPR038765">
    <property type="entry name" value="Papain-like_cys_pep_sf"/>
</dbReference>
<dbReference type="Gene3D" id="2.30.30.40">
    <property type="entry name" value="SH3 Domains"/>
    <property type="match status" value="1"/>
</dbReference>
<dbReference type="RefSeq" id="WP_131171907.1">
    <property type="nucleotide sequence ID" value="NZ_FXTL01000006.1"/>
</dbReference>
<protein>
    <submittedName>
        <fullName evidence="2">CHAP domain-containing protein</fullName>
    </submittedName>
</protein>
<feature type="signal peptide" evidence="1">
    <location>
        <begin position="1"/>
        <end position="32"/>
    </location>
</feature>
<accession>A0A4Q9KMT1</accession>
<organism evidence="2 3">
    <name type="scientific">Propioniciclava tarda</name>
    <dbReference type="NCBI Taxonomy" id="433330"/>
    <lineage>
        <taxon>Bacteria</taxon>
        <taxon>Bacillati</taxon>
        <taxon>Actinomycetota</taxon>
        <taxon>Actinomycetes</taxon>
        <taxon>Propionibacteriales</taxon>
        <taxon>Propionibacteriaceae</taxon>
        <taxon>Propioniciclava</taxon>
    </lineage>
</organism>
<evidence type="ECO:0000313" key="3">
    <source>
        <dbReference type="Proteomes" id="UP000291933"/>
    </source>
</evidence>
<evidence type="ECO:0000313" key="2">
    <source>
        <dbReference type="EMBL" id="TBT95069.1"/>
    </source>
</evidence>
<dbReference type="AlphaFoldDB" id="A0A4Q9KMT1"/>
<proteinExistence type="predicted"/>
<reference evidence="2 3" key="1">
    <citation type="submission" date="2019-01" db="EMBL/GenBank/DDBJ databases">
        <title>Lactibacter flavus gen. nov., sp. nov., a novel bacterium of the family Propionibacteriaceae isolated from raw milk and dairy products.</title>
        <authorList>
            <person name="Huptas C."/>
            <person name="Wenning M."/>
            <person name="Breitenwieser F."/>
            <person name="Doll E."/>
            <person name="Von Neubeck M."/>
            <person name="Busse H.-J."/>
            <person name="Scherer S."/>
        </authorList>
    </citation>
    <scope>NUCLEOTIDE SEQUENCE [LARGE SCALE GENOMIC DNA]</scope>
    <source>
        <strain evidence="3">DSM 22130 / JCM 15804 / WR061</strain>
    </source>
</reference>
<feature type="chain" id="PRO_5039384647" evidence="1">
    <location>
        <begin position="33"/>
        <end position="282"/>
    </location>
</feature>
<gene>
    <name evidence="2" type="ORF">ET996_07330</name>
</gene>
<dbReference type="Proteomes" id="UP000291933">
    <property type="component" value="Unassembled WGS sequence"/>
</dbReference>
<dbReference type="OrthoDB" id="9815928at2"/>
<keyword evidence="1" id="KW-0732">Signal</keyword>
<sequence>MRRLRLLAWAASAALTAGCAVPSLLSSPSPSAGTPTPTATPTTFTVTVASGTATLKVRHIPATTGNELGQIPPGASVIVDCRAKGTLVSGTQGSTATWDYLTYNGAAGYIAAAFVEGGDAARIPACPYSATAAPTPLPLPAGTPSAADVGAIAAAIASSQLGVAETPTNCNPYSKVCEAWCGHFATWVWQQAGVKIPDYGFTGDIYAWGKKKGKAHPGTAGVGVGDVVLYGTGPGSVKSSTHVDIVVAVFPDHLRVIGGNVDDRVTERNVPLTGIYGWVGIR</sequence>
<dbReference type="EMBL" id="SDMR01000007">
    <property type="protein sequence ID" value="TBT95069.1"/>
    <property type="molecule type" value="Genomic_DNA"/>
</dbReference>
<dbReference type="PROSITE" id="PS51257">
    <property type="entry name" value="PROKAR_LIPOPROTEIN"/>
    <property type="match status" value="1"/>
</dbReference>
<comment type="caution">
    <text evidence="2">The sequence shown here is derived from an EMBL/GenBank/DDBJ whole genome shotgun (WGS) entry which is preliminary data.</text>
</comment>
<dbReference type="SUPFAM" id="SSF54001">
    <property type="entry name" value="Cysteine proteinases"/>
    <property type="match status" value="1"/>
</dbReference>
<keyword evidence="3" id="KW-1185">Reference proteome</keyword>
<evidence type="ECO:0000256" key="1">
    <source>
        <dbReference type="SAM" id="SignalP"/>
    </source>
</evidence>
<dbReference type="Gene3D" id="3.90.1720.10">
    <property type="entry name" value="endopeptidase domain like (from Nostoc punctiforme)"/>
    <property type="match status" value="1"/>
</dbReference>